<feature type="region of interest" description="Disordered" evidence="1">
    <location>
        <begin position="46"/>
        <end position="86"/>
    </location>
</feature>
<dbReference type="InterPro" id="IPR021440">
    <property type="entry name" value="DUF3089"/>
</dbReference>
<comment type="caution">
    <text evidence="3">The sequence shown here is derived from an EMBL/GenBank/DDBJ whole genome shotgun (WGS) entry which is preliminary data.</text>
</comment>
<feature type="transmembrane region" description="Helical" evidence="2">
    <location>
        <begin position="21"/>
        <end position="44"/>
    </location>
</feature>
<dbReference type="EMBL" id="JARYGZ010000001">
    <property type="protein sequence ID" value="MDH7639094.1"/>
    <property type="molecule type" value="Genomic_DNA"/>
</dbReference>
<protein>
    <submittedName>
        <fullName evidence="3">DUF3089 domain-containing protein</fullName>
    </submittedName>
</protein>
<evidence type="ECO:0000256" key="2">
    <source>
        <dbReference type="SAM" id="Phobius"/>
    </source>
</evidence>
<gene>
    <name evidence="3" type="ORF">QGN17_10165</name>
</gene>
<evidence type="ECO:0000313" key="4">
    <source>
        <dbReference type="Proteomes" id="UP001160625"/>
    </source>
</evidence>
<dbReference type="SUPFAM" id="SSF53474">
    <property type="entry name" value="alpha/beta-Hydrolases"/>
    <property type="match status" value="1"/>
</dbReference>
<dbReference type="InterPro" id="IPR029058">
    <property type="entry name" value="AB_hydrolase_fold"/>
</dbReference>
<keyword evidence="2" id="KW-0812">Transmembrane</keyword>
<reference evidence="3" key="1">
    <citation type="submission" date="2023-04" db="EMBL/GenBank/DDBJ databases">
        <title>Sphingomonas sp. MAHUQ-71 isolated from rice field.</title>
        <authorList>
            <person name="Huq M.A."/>
        </authorList>
    </citation>
    <scope>NUCLEOTIDE SEQUENCE</scope>
    <source>
        <strain evidence="3">MAHUQ-71</strain>
    </source>
</reference>
<dbReference type="RefSeq" id="WP_281044360.1">
    <property type="nucleotide sequence ID" value="NZ_JARYGZ010000001.1"/>
</dbReference>
<name>A0ABT6N2V3_9SPHN</name>
<keyword evidence="2" id="KW-0472">Membrane</keyword>
<dbReference type="Gene3D" id="3.40.50.1820">
    <property type="entry name" value="alpha/beta hydrolase"/>
    <property type="match status" value="1"/>
</dbReference>
<accession>A0ABT6N2V3</accession>
<keyword evidence="4" id="KW-1185">Reference proteome</keyword>
<evidence type="ECO:0000256" key="1">
    <source>
        <dbReference type="SAM" id="MobiDB-lite"/>
    </source>
</evidence>
<dbReference type="Pfam" id="PF11288">
    <property type="entry name" value="DUF3089"/>
    <property type="match status" value="1"/>
</dbReference>
<evidence type="ECO:0000313" key="3">
    <source>
        <dbReference type="EMBL" id="MDH7639094.1"/>
    </source>
</evidence>
<dbReference type="Proteomes" id="UP001160625">
    <property type="component" value="Unassembled WGS sequence"/>
</dbReference>
<keyword evidence="2" id="KW-1133">Transmembrane helix</keyword>
<proteinExistence type="predicted"/>
<organism evidence="3 4">
    <name type="scientific">Sphingomonas oryzagri</name>
    <dbReference type="NCBI Taxonomy" id="3042314"/>
    <lineage>
        <taxon>Bacteria</taxon>
        <taxon>Pseudomonadati</taxon>
        <taxon>Pseudomonadota</taxon>
        <taxon>Alphaproteobacteria</taxon>
        <taxon>Sphingomonadales</taxon>
        <taxon>Sphingomonadaceae</taxon>
        <taxon>Sphingomonas</taxon>
    </lineage>
</organism>
<sequence length="392" mass="42057">MSEAVMPPVDATPRKRILRRILIGLAVLVVLAVILTTAACALIGSPPKAFDQTPTPPAPDYSQPSAWLAFPGRNGQERSTPPGITPVDEAKAPADVFFIHPTTDLNNRIWNAPFDAPDDVAKLNPPVRLGQASAFNGCCRIYAPQYRQASLAGLKEPKAVALAYEDVARAFRSYIAHDNKGRPFILASHSQGTALAIELVQREILGTPLQKRMIAAYLVGGYVPQTFATIGLPTCDAPKRTGCVVSWNTSKAGWNIPRKLLLSRPGYWWQGQLVTRGAAPPICVNPLSWRNEGAAPATANPGSLPFPKAPFPAGASLLSPLAVNLTGATCNAPMLEVQIPSDAPSGFSDKLSALLGIYHANDYGIFYASIRQNAIDRTQAWLATHEPTRADE</sequence>